<dbReference type="Proteomes" id="UP000029738">
    <property type="component" value="Unassembled WGS sequence"/>
</dbReference>
<dbReference type="RefSeq" id="WP_038085614.1">
    <property type="nucleotide sequence ID" value="NZ_JHEG04000001.1"/>
</dbReference>
<organism evidence="3">
    <name type="scientific">Tolypothrix bouteillei VB521301</name>
    <dbReference type="NCBI Taxonomy" id="1479485"/>
    <lineage>
        <taxon>Bacteria</taxon>
        <taxon>Bacillati</taxon>
        <taxon>Cyanobacteriota</taxon>
        <taxon>Cyanophyceae</taxon>
        <taxon>Nostocales</taxon>
        <taxon>Tolypothrichaceae</taxon>
        <taxon>Tolypothrix</taxon>
    </lineage>
</organism>
<accession>A0A0C1NBG9</accession>
<evidence type="ECO:0000313" key="2">
    <source>
        <dbReference type="EMBL" id="KAF3890552.1"/>
    </source>
</evidence>
<comment type="caution">
    <text evidence="3">The sequence shown here is derived from an EMBL/GenBank/DDBJ whole genome shotgun (WGS) entry which is preliminary data.</text>
</comment>
<protein>
    <submittedName>
        <fullName evidence="2 3">Bleomycin resistance protein</fullName>
    </submittedName>
</protein>
<dbReference type="PANTHER" id="PTHR35006">
    <property type="entry name" value="GLYOXALASE FAMILY PROTEIN (AFU_ORTHOLOGUE AFUA_5G14830)"/>
    <property type="match status" value="1"/>
</dbReference>
<dbReference type="GO" id="GO:0051213">
    <property type="term" value="F:dioxygenase activity"/>
    <property type="evidence" value="ECO:0007669"/>
    <property type="project" value="UniProtKB-KW"/>
</dbReference>
<proteinExistence type="predicted"/>
<dbReference type="InterPro" id="IPR004360">
    <property type="entry name" value="Glyas_Fos-R_dOase_dom"/>
</dbReference>
<reference evidence="2" key="2">
    <citation type="submission" date="2019-11" db="EMBL/GenBank/DDBJ databases">
        <title>Improved Assembly of Tolypothrix boutellei genome.</title>
        <authorList>
            <person name="Sarangi A.N."/>
            <person name="Mukherjee M."/>
            <person name="Ghosh S."/>
            <person name="Singh D."/>
            <person name="Das A."/>
            <person name="Kant S."/>
            <person name="Prusty A."/>
            <person name="Tripathy S."/>
        </authorList>
    </citation>
    <scope>NUCLEOTIDE SEQUENCE</scope>
    <source>
        <strain evidence="2">VB521301</strain>
    </source>
</reference>
<reference evidence="3" key="1">
    <citation type="journal article" date="2015" name="Genome Announc.">
        <title>Draft Genome Sequence of Tolypothrix boutellei Strain VB521301.</title>
        <authorList>
            <person name="Chandrababunaidu M.M."/>
            <person name="Singh D."/>
            <person name="Sen D."/>
            <person name="Bhan S."/>
            <person name="Das S."/>
            <person name="Gupta A."/>
            <person name="Adhikary S.P."/>
            <person name="Tripathy S."/>
        </authorList>
    </citation>
    <scope>NUCLEOTIDE SEQUENCE</scope>
    <source>
        <strain evidence="3">VB521301</strain>
    </source>
</reference>
<name>A0A0C1NBG9_9CYAN</name>
<dbReference type="PROSITE" id="PS51819">
    <property type="entry name" value="VOC"/>
    <property type="match status" value="1"/>
</dbReference>
<dbReference type="AlphaFoldDB" id="A0A0C1NBG9"/>
<feature type="domain" description="VOC" evidence="1">
    <location>
        <begin position="5"/>
        <end position="132"/>
    </location>
</feature>
<dbReference type="OrthoDB" id="9789608at2"/>
<dbReference type="PANTHER" id="PTHR35006:SF2">
    <property type="entry name" value="GLYOXALASE FAMILY PROTEIN (AFU_ORTHOLOGUE AFUA_5G14830)"/>
    <property type="match status" value="1"/>
</dbReference>
<keyword evidence="3" id="KW-0223">Dioxygenase</keyword>
<evidence type="ECO:0000313" key="3">
    <source>
        <dbReference type="EMBL" id="KIE12132.1"/>
    </source>
</evidence>
<dbReference type="SUPFAM" id="SSF54593">
    <property type="entry name" value="Glyoxalase/Bleomycin resistance protein/Dihydroxybiphenyl dioxygenase"/>
    <property type="match status" value="1"/>
</dbReference>
<dbReference type="EMBL" id="JHEG02000037">
    <property type="protein sequence ID" value="KIE12132.1"/>
    <property type="molecule type" value="Genomic_DNA"/>
</dbReference>
<dbReference type="Pfam" id="PF00903">
    <property type="entry name" value="Glyoxalase"/>
    <property type="match status" value="1"/>
</dbReference>
<dbReference type="EMBL" id="JHEG04000001">
    <property type="protein sequence ID" value="KAF3890552.1"/>
    <property type="molecule type" value="Genomic_DNA"/>
</dbReference>
<dbReference type="Gene3D" id="3.10.180.10">
    <property type="entry name" value="2,3-Dihydroxybiphenyl 1,2-Dioxygenase, domain 1"/>
    <property type="match status" value="1"/>
</dbReference>
<keyword evidence="4" id="KW-1185">Reference proteome</keyword>
<keyword evidence="3" id="KW-0560">Oxidoreductase</keyword>
<dbReference type="STRING" id="1479485.DA73_0211165"/>
<dbReference type="InterPro" id="IPR029068">
    <property type="entry name" value="Glyas_Bleomycin-R_OHBP_Dase"/>
</dbReference>
<sequence length="136" mass="15790">MTLGTINHLSLTVSDRTKSEPFYDQILQFMGYQKVEKNEYFTMWWLENGGAFLIYNSRPDSPNKTHDRYSPGLHHLAFNAESREEVDRLYQIVLALGGTILDSPAEYNHYAPGYYAFYFADPDSIKLEFVHMPNLP</sequence>
<evidence type="ECO:0000259" key="1">
    <source>
        <dbReference type="PROSITE" id="PS51819"/>
    </source>
</evidence>
<evidence type="ECO:0000313" key="4">
    <source>
        <dbReference type="Proteomes" id="UP000029738"/>
    </source>
</evidence>
<dbReference type="InterPro" id="IPR037523">
    <property type="entry name" value="VOC_core"/>
</dbReference>
<gene>
    <name evidence="3" type="ORF">DA73_0211165</name>
    <name evidence="2" type="ORF">DA73_0400037695</name>
</gene>